<accession>A0ABQ0BGI6</accession>
<dbReference type="EMBL" id="BAABYW010000001">
    <property type="protein sequence ID" value="GAA6410556.1"/>
    <property type="molecule type" value="Genomic_DNA"/>
</dbReference>
<organism evidence="1 2">
    <name type="scientific">Blautia hominis</name>
    <dbReference type="NCBI Taxonomy" id="2025493"/>
    <lineage>
        <taxon>Bacteria</taxon>
        <taxon>Bacillati</taxon>
        <taxon>Bacillota</taxon>
        <taxon>Clostridia</taxon>
        <taxon>Lachnospirales</taxon>
        <taxon>Lachnospiraceae</taxon>
        <taxon>Blautia</taxon>
    </lineage>
</organism>
<dbReference type="Proteomes" id="UP001600943">
    <property type="component" value="Unassembled WGS sequence"/>
</dbReference>
<evidence type="ECO:0000313" key="2">
    <source>
        <dbReference type="Proteomes" id="UP001600943"/>
    </source>
</evidence>
<name>A0ABQ0BGI6_9FIRM</name>
<gene>
    <name evidence="1" type="ORF">K040078D81_46730</name>
</gene>
<proteinExistence type="predicted"/>
<sequence>MKIRVTTEGKSVMVDMEPKLADKVFKALVLQLLQAGGDREQPSAPHPSKPVEIIPKSEAVPVKDYEKLDGLYQYKGFFYTICPECGNIRGFCSKKEIEGFHCFKCGADIPFTEELLPLHVDCECGHHFKYMTNMKEKMFDINCIECGNPVAVRYNDKRNSYETI</sequence>
<keyword evidence="2" id="KW-1185">Reference proteome</keyword>
<protein>
    <recommendedName>
        <fullName evidence="3">Thaumarchaeal output domain-containing protein</fullName>
    </recommendedName>
</protein>
<comment type="caution">
    <text evidence="1">The sequence shown here is derived from an EMBL/GenBank/DDBJ whole genome shotgun (WGS) entry which is preliminary data.</text>
</comment>
<dbReference type="RefSeq" id="WP_369861597.1">
    <property type="nucleotide sequence ID" value="NZ_BAABYW010000001.1"/>
</dbReference>
<evidence type="ECO:0008006" key="3">
    <source>
        <dbReference type="Google" id="ProtNLM"/>
    </source>
</evidence>
<reference evidence="1 2" key="1">
    <citation type="submission" date="2024-04" db="EMBL/GenBank/DDBJ databases">
        <title>Defined microbial consortia suppress multidrug-resistant proinflammatory Enterobacteriaceae via ecological control.</title>
        <authorList>
            <person name="Furuichi M."/>
            <person name="Kawaguchi T."/>
            <person name="Pust M."/>
            <person name="Yasuma K."/>
            <person name="Plichta D."/>
            <person name="Hasegawa N."/>
            <person name="Ohya T."/>
            <person name="Bhattarai S."/>
            <person name="Sasajima S."/>
            <person name="Aoto Y."/>
            <person name="Tuganbaev T."/>
            <person name="Yaginuma M."/>
            <person name="Ueda M."/>
            <person name="Okahashi N."/>
            <person name="Amafuji K."/>
            <person name="Kiridooshi Y."/>
            <person name="Sugita K."/>
            <person name="Strazar M."/>
            <person name="Skelly A."/>
            <person name="Suda W."/>
            <person name="Hattori M."/>
            <person name="Nakamoto N."/>
            <person name="Caballero S."/>
            <person name="Norman J."/>
            <person name="Olle B."/>
            <person name="Tanoue T."/>
            <person name="Arita M."/>
            <person name="Bucci V."/>
            <person name="Atarashi K."/>
            <person name="Xavier R."/>
            <person name="Honda K."/>
        </authorList>
    </citation>
    <scope>NUCLEOTIDE SEQUENCE [LARGE SCALE GENOMIC DNA]</scope>
    <source>
        <strain evidence="2">k04-0078-D8-1</strain>
    </source>
</reference>
<evidence type="ECO:0000313" key="1">
    <source>
        <dbReference type="EMBL" id="GAA6410556.1"/>
    </source>
</evidence>